<feature type="chain" id="PRO_5045593623" description="Secreted protein" evidence="1">
    <location>
        <begin position="27"/>
        <end position="101"/>
    </location>
</feature>
<evidence type="ECO:0008006" key="4">
    <source>
        <dbReference type="Google" id="ProtNLM"/>
    </source>
</evidence>
<evidence type="ECO:0000256" key="1">
    <source>
        <dbReference type="SAM" id="SignalP"/>
    </source>
</evidence>
<sequence length="101" mass="10163">MMKSLKAAAVAAGSLIVAGVASPAMAHSALPEVSYNLDGVVNTTADHTRDAKGPLGTVSLEVDSDKALDSESKGSALHTVKDTTHTLDGRTPLLGGLPVQG</sequence>
<comment type="caution">
    <text evidence="2">The sequence shown here is derived from an EMBL/GenBank/DDBJ whole genome shotgun (WGS) entry which is preliminary data.</text>
</comment>
<evidence type="ECO:0000313" key="2">
    <source>
        <dbReference type="EMBL" id="GAA1013805.1"/>
    </source>
</evidence>
<organism evidence="2 3">
    <name type="scientific">Streptomyces thermogriseus</name>
    <dbReference type="NCBI Taxonomy" id="75292"/>
    <lineage>
        <taxon>Bacteria</taxon>
        <taxon>Bacillati</taxon>
        <taxon>Actinomycetota</taxon>
        <taxon>Actinomycetes</taxon>
        <taxon>Kitasatosporales</taxon>
        <taxon>Streptomycetaceae</taxon>
        <taxon>Streptomyces</taxon>
    </lineage>
</organism>
<name>A0ABN1T361_9ACTN</name>
<accession>A0ABN1T361</accession>
<keyword evidence="1" id="KW-0732">Signal</keyword>
<evidence type="ECO:0000313" key="3">
    <source>
        <dbReference type="Proteomes" id="UP001501072"/>
    </source>
</evidence>
<protein>
    <recommendedName>
        <fullName evidence="4">Secreted protein</fullName>
    </recommendedName>
</protein>
<reference evidence="2 3" key="1">
    <citation type="journal article" date="2019" name="Int. J. Syst. Evol. Microbiol.">
        <title>The Global Catalogue of Microorganisms (GCM) 10K type strain sequencing project: providing services to taxonomists for standard genome sequencing and annotation.</title>
        <authorList>
            <consortium name="The Broad Institute Genomics Platform"/>
            <consortium name="The Broad Institute Genome Sequencing Center for Infectious Disease"/>
            <person name="Wu L."/>
            <person name="Ma J."/>
        </authorList>
    </citation>
    <scope>NUCLEOTIDE SEQUENCE [LARGE SCALE GENOMIC DNA]</scope>
    <source>
        <strain evidence="2 3">JCM 11269</strain>
    </source>
</reference>
<keyword evidence="3" id="KW-1185">Reference proteome</keyword>
<proteinExistence type="predicted"/>
<dbReference type="EMBL" id="BAAAHU010000048">
    <property type="protein sequence ID" value="GAA1013805.1"/>
    <property type="molecule type" value="Genomic_DNA"/>
</dbReference>
<dbReference type="RefSeq" id="WP_328587120.1">
    <property type="nucleotide sequence ID" value="NZ_BAAAHU010000048.1"/>
</dbReference>
<dbReference type="Proteomes" id="UP001501072">
    <property type="component" value="Unassembled WGS sequence"/>
</dbReference>
<feature type="signal peptide" evidence="1">
    <location>
        <begin position="1"/>
        <end position="26"/>
    </location>
</feature>
<gene>
    <name evidence="2" type="ORF">GCM10009564_41680</name>
</gene>